<dbReference type="AlphaFoldDB" id="A0A2N3IQY6"/>
<gene>
    <name evidence="4" type="ORF">AOX56_21265</name>
</gene>
<evidence type="ECO:0000259" key="3">
    <source>
        <dbReference type="Pfam" id="PF13807"/>
    </source>
</evidence>
<evidence type="ECO:0000313" key="5">
    <source>
        <dbReference type="Proteomes" id="UP000233526"/>
    </source>
</evidence>
<dbReference type="RefSeq" id="WP_101320119.1">
    <property type="nucleotide sequence ID" value="NZ_CAWNSS010000060.1"/>
</dbReference>
<dbReference type="PANTHER" id="PTHR32309:SF31">
    <property type="entry name" value="CAPSULAR EXOPOLYSACCHARIDE FAMILY"/>
    <property type="match status" value="1"/>
</dbReference>
<dbReference type="PANTHER" id="PTHR32309">
    <property type="entry name" value="TYROSINE-PROTEIN KINASE"/>
    <property type="match status" value="1"/>
</dbReference>
<dbReference type="EMBL" id="LJZX01000060">
    <property type="protein sequence ID" value="PKQ73929.1"/>
    <property type="molecule type" value="Genomic_DNA"/>
</dbReference>
<reference evidence="4 5" key="1">
    <citation type="journal article" date="2017" name="Front. Microbiol.">
        <title>Strong Genomic and Phenotypic Heterogeneity in the Aeromonas sobria Species Complex.</title>
        <authorList>
            <person name="Gauthier J."/>
            <person name="Vincent A.T."/>
            <person name="Charette S.J."/>
            <person name="Derome N."/>
        </authorList>
    </citation>
    <scope>NUCLEOTIDE SEQUENCE [LARGE SCALE GENOMIC DNA]</scope>
    <source>
        <strain evidence="4 5">JF2635</strain>
    </source>
</reference>
<keyword evidence="2" id="KW-0472">Membrane</keyword>
<keyword evidence="2" id="KW-1133">Transmembrane helix</keyword>
<sequence>MPVQFYYNLYLILFAAWRRRYLLVIPVLVMPLVGGAIGWLTPKEFESRTTFMVPQDANQTPTLKDLITQESLKDRFAVLEALLRSRYVLDGVARDRGLVNDETPPAKRDAIMDWLSGAVSLRLIGDEVIEIKVRADSAANSAGLLEAISRRFFFNLLSKGRQSAESSERFLQSQLDSRRSELQGAEQLLADFKREHASALPQQQSANVARLYGLKERYADSLLTLQQAKAAVELLARGQQSKLALQLDEQLQQMQTELALLRARYSNEHSQVQSLHYQIEQLQQERDRLHSQPDMAMGPEFQQAQRILTQTEQAVSGLQAQIDGLDKVVDSQGDTERQLAELERDLEVKRGLYQDLSLRYEKAKVTGALGNFEQGERIKVIDKPFAPSKPSNYPLWLFVLAGLIGGLGLGGGLALLTELADTSLRRSDRLASLIKAPVLSRIPYCEPVPDYPSNSYQGLDGQVLPLTPEPG</sequence>
<evidence type="ECO:0000313" key="4">
    <source>
        <dbReference type="EMBL" id="PKQ73929.1"/>
    </source>
</evidence>
<organism evidence="4 5">
    <name type="scientific">Aeromonas sobria</name>
    <dbReference type="NCBI Taxonomy" id="646"/>
    <lineage>
        <taxon>Bacteria</taxon>
        <taxon>Pseudomonadati</taxon>
        <taxon>Pseudomonadota</taxon>
        <taxon>Gammaproteobacteria</taxon>
        <taxon>Aeromonadales</taxon>
        <taxon>Aeromonadaceae</taxon>
        <taxon>Aeromonas</taxon>
    </lineage>
</organism>
<protein>
    <submittedName>
        <fullName evidence="4">Chain-length determining protein</fullName>
    </submittedName>
</protein>
<accession>A0A2N3IQY6</accession>
<feature type="transmembrane region" description="Helical" evidence="2">
    <location>
        <begin position="393"/>
        <end position="416"/>
    </location>
</feature>
<evidence type="ECO:0000256" key="2">
    <source>
        <dbReference type="SAM" id="Phobius"/>
    </source>
</evidence>
<feature type="domain" description="Tyrosine-protein kinase G-rich" evidence="3">
    <location>
        <begin position="334"/>
        <end position="416"/>
    </location>
</feature>
<dbReference type="Proteomes" id="UP000233526">
    <property type="component" value="Unassembled WGS sequence"/>
</dbReference>
<dbReference type="InterPro" id="IPR050445">
    <property type="entry name" value="Bact_polysacc_biosynth/exp"/>
</dbReference>
<feature type="transmembrane region" description="Helical" evidence="2">
    <location>
        <begin position="21"/>
        <end position="40"/>
    </location>
</feature>
<feature type="coiled-coil region" evidence="1">
    <location>
        <begin position="244"/>
        <end position="359"/>
    </location>
</feature>
<dbReference type="InterPro" id="IPR032807">
    <property type="entry name" value="GNVR"/>
</dbReference>
<evidence type="ECO:0000256" key="1">
    <source>
        <dbReference type="SAM" id="Coils"/>
    </source>
</evidence>
<dbReference type="Pfam" id="PF13807">
    <property type="entry name" value="GNVR"/>
    <property type="match status" value="1"/>
</dbReference>
<name>A0A2N3IQY6_AERSO</name>
<keyword evidence="1" id="KW-0175">Coiled coil</keyword>
<proteinExistence type="predicted"/>
<comment type="caution">
    <text evidence="4">The sequence shown here is derived from an EMBL/GenBank/DDBJ whole genome shotgun (WGS) entry which is preliminary data.</text>
</comment>
<keyword evidence="2" id="KW-0812">Transmembrane</keyword>